<evidence type="ECO:0008006" key="4">
    <source>
        <dbReference type="Google" id="ProtNLM"/>
    </source>
</evidence>
<dbReference type="InterPro" id="IPR024079">
    <property type="entry name" value="MetalloPept_cat_dom_sf"/>
</dbReference>
<keyword evidence="3" id="KW-1185">Reference proteome</keyword>
<dbReference type="Proteomes" id="UP001583193">
    <property type="component" value="Unassembled WGS sequence"/>
</dbReference>
<proteinExistence type="predicted"/>
<feature type="signal peptide" evidence="1">
    <location>
        <begin position="1"/>
        <end position="18"/>
    </location>
</feature>
<evidence type="ECO:0000256" key="1">
    <source>
        <dbReference type="SAM" id="SignalP"/>
    </source>
</evidence>
<comment type="caution">
    <text evidence="2">The sequence shown here is derived from an EMBL/GenBank/DDBJ whole genome shotgun (WGS) entry which is preliminary data.</text>
</comment>
<organism evidence="2 3">
    <name type="scientific">Paecilomyces lecythidis</name>
    <dbReference type="NCBI Taxonomy" id="3004212"/>
    <lineage>
        <taxon>Eukaryota</taxon>
        <taxon>Fungi</taxon>
        <taxon>Dikarya</taxon>
        <taxon>Ascomycota</taxon>
        <taxon>Pezizomycotina</taxon>
        <taxon>Eurotiomycetes</taxon>
        <taxon>Eurotiomycetidae</taxon>
        <taxon>Eurotiales</taxon>
        <taxon>Thermoascaceae</taxon>
        <taxon>Paecilomyces</taxon>
    </lineage>
</organism>
<feature type="chain" id="PRO_5046463082" description="Lysine-specific metallo-endopeptidase domain-containing protein" evidence="1">
    <location>
        <begin position="19"/>
        <end position="366"/>
    </location>
</feature>
<gene>
    <name evidence="2" type="ORF">Plec18167_000607</name>
</gene>
<evidence type="ECO:0000313" key="3">
    <source>
        <dbReference type="Proteomes" id="UP001583193"/>
    </source>
</evidence>
<dbReference type="EMBL" id="JAVDPF010000001">
    <property type="protein sequence ID" value="KAL1886674.1"/>
    <property type="molecule type" value="Genomic_DNA"/>
</dbReference>
<keyword evidence="1" id="KW-0732">Signal</keyword>
<dbReference type="Gene3D" id="3.40.390.10">
    <property type="entry name" value="Collagenase (Catalytic Domain)"/>
    <property type="match status" value="1"/>
</dbReference>
<reference evidence="2 3" key="1">
    <citation type="journal article" date="2024" name="IMA Fungus">
        <title>IMA Genome - F19 : A genome assembly and annotation guide to empower mycologists, including annotated draft genome sequences of Ceratocystis pirilliformis, Diaporthe australafricana, Fusarium ophioides, Paecilomyces lecythidis, and Sporothrix stenoceras.</title>
        <authorList>
            <person name="Aylward J."/>
            <person name="Wilson A.M."/>
            <person name="Visagie C.M."/>
            <person name="Spraker J."/>
            <person name="Barnes I."/>
            <person name="Buitendag C."/>
            <person name="Ceriani C."/>
            <person name="Del Mar Angel L."/>
            <person name="du Plessis D."/>
            <person name="Fuchs T."/>
            <person name="Gasser K."/>
            <person name="Kramer D."/>
            <person name="Li W."/>
            <person name="Munsamy K."/>
            <person name="Piso A."/>
            <person name="Price J.L."/>
            <person name="Sonnekus B."/>
            <person name="Thomas C."/>
            <person name="van der Nest A."/>
            <person name="van Dijk A."/>
            <person name="van Heerden A."/>
            <person name="van Vuuren N."/>
            <person name="Yilmaz N."/>
            <person name="Duong T.A."/>
            <person name="van der Merwe N.A."/>
            <person name="Wingfield M.J."/>
            <person name="Wingfield B.D."/>
        </authorList>
    </citation>
    <scope>NUCLEOTIDE SEQUENCE [LARGE SCALE GENOMIC DNA]</scope>
    <source>
        <strain evidence="2 3">CMW 18167</strain>
    </source>
</reference>
<protein>
    <recommendedName>
        <fullName evidence="4">Lysine-specific metallo-endopeptidase domain-containing protein</fullName>
    </recommendedName>
</protein>
<name>A0ABR3YEF2_9EURO</name>
<evidence type="ECO:0000313" key="2">
    <source>
        <dbReference type="EMBL" id="KAL1886674.1"/>
    </source>
</evidence>
<sequence length="366" mass="41178">MFFWLFSVPGLAVVPITSLFVIRQDTDDSGGCATYLPLPLETWLSESRALVNSGLQALADAQDPSAAEHAVARRYLQSYFRATDNVDAVTLVQGETSSHRATFINQTSDQIADSLNAVKKFLDGQPTDLLETPHLYCNDKWLTKLRRTDIAWDKQGYEVMKVLPGGSMAPMIIEEVPAYQRFLWKENSKGKLVENKKFVPYWSDDLSEYIFDQNYGGKTYCTDAKRNLAATQEQTSASTITLCPSSFTNPNGADGLGSVTPITGQSIHDVLPRSATLYHELFHLVMGPDDTPDITYSWSDQQKTLATKGTRIADGYDETWEQLFRRNPETYVFFSVGYWYFQQTQWSNAANERWSFQSGVAELVAI</sequence>
<accession>A0ABR3YEF2</accession>